<keyword evidence="1" id="KW-0472">Membrane</keyword>
<keyword evidence="1" id="KW-1133">Transmembrane helix</keyword>
<dbReference type="OrthoDB" id="6119797at2"/>
<dbReference type="EMBL" id="MDTQ01000001">
    <property type="protein sequence ID" value="ODC03294.1"/>
    <property type="molecule type" value="Genomic_DNA"/>
</dbReference>
<evidence type="ECO:0000313" key="2">
    <source>
        <dbReference type="EMBL" id="ODC03294.1"/>
    </source>
</evidence>
<evidence type="ECO:0000256" key="1">
    <source>
        <dbReference type="SAM" id="Phobius"/>
    </source>
</evidence>
<dbReference type="RefSeq" id="WP_068997710.1">
    <property type="nucleotide sequence ID" value="NZ_MDTQ01000001.1"/>
</dbReference>
<keyword evidence="3" id="KW-1185">Reference proteome</keyword>
<accession>A0A1E2V8J6</accession>
<keyword evidence="1" id="KW-0812">Transmembrane</keyword>
<dbReference type="Proteomes" id="UP000094291">
    <property type="component" value="Unassembled WGS sequence"/>
</dbReference>
<sequence>MSQPSSYRPTFTSSGSALRVLRAGKHNPNWEAAAEYLLERAAPDVKLLIEAALQLEHGSTAEVKPQSARQLSWRWWHFLVLALMGSGLTALLVWIVNNAVFRQC</sequence>
<proteinExistence type="predicted"/>
<comment type="caution">
    <text evidence="2">The sequence shown here is derived from an EMBL/GenBank/DDBJ whole genome shotgun (WGS) entry which is preliminary data.</text>
</comment>
<gene>
    <name evidence="2" type="ORF">BFW38_06775</name>
</gene>
<feature type="transmembrane region" description="Helical" evidence="1">
    <location>
        <begin position="75"/>
        <end position="96"/>
    </location>
</feature>
<reference evidence="2 3" key="1">
    <citation type="submission" date="2016-08" db="EMBL/GenBank/DDBJ databases">
        <authorList>
            <person name="Seilhamer J.J."/>
        </authorList>
    </citation>
    <scope>NUCLEOTIDE SEQUENCE [LARGE SCALE GENOMIC DNA]</scope>
    <source>
        <strain evidence="2 3">PH27A</strain>
    </source>
</reference>
<evidence type="ECO:0000313" key="3">
    <source>
        <dbReference type="Proteomes" id="UP000094291"/>
    </source>
</evidence>
<organism evidence="2 3">
    <name type="scientific">Terasakiispira papahanaumokuakeensis</name>
    <dbReference type="NCBI Taxonomy" id="197479"/>
    <lineage>
        <taxon>Bacteria</taxon>
        <taxon>Pseudomonadati</taxon>
        <taxon>Pseudomonadota</taxon>
        <taxon>Gammaproteobacteria</taxon>
        <taxon>Oceanospirillales</taxon>
        <taxon>Terasakiispira</taxon>
    </lineage>
</organism>
<dbReference type="AlphaFoldDB" id="A0A1E2V8J6"/>
<name>A0A1E2V8J6_9GAMM</name>
<protein>
    <submittedName>
        <fullName evidence="2">Uncharacterized protein</fullName>
    </submittedName>
</protein>